<keyword evidence="1" id="KW-1133">Transmembrane helix</keyword>
<keyword evidence="3" id="KW-1185">Reference proteome</keyword>
<evidence type="ECO:0008006" key="4">
    <source>
        <dbReference type="Google" id="ProtNLM"/>
    </source>
</evidence>
<protein>
    <recommendedName>
        <fullName evidence="4">DUF4064 domain-containing protein</fullName>
    </recommendedName>
</protein>
<feature type="transmembrane region" description="Helical" evidence="1">
    <location>
        <begin position="7"/>
        <end position="26"/>
    </location>
</feature>
<feature type="transmembrane region" description="Helical" evidence="1">
    <location>
        <begin position="38"/>
        <end position="67"/>
    </location>
</feature>
<dbReference type="AlphaFoldDB" id="A0A923LV06"/>
<comment type="caution">
    <text evidence="2">The sequence shown here is derived from an EMBL/GenBank/DDBJ whole genome shotgun (WGS) entry which is preliminary data.</text>
</comment>
<name>A0A923LV06_9FIRM</name>
<sequence>MKKSICLLISWILGALYSIYVVSYFFGNMFSQSDPAVILGAGIATALVMPHMILTVLATIFNILGWAMSKRGFALTGAILYAVAIIAMPIYFFGVIVQMVLSFVGFAKLKKHQLKRSD</sequence>
<keyword evidence="1" id="KW-0472">Membrane</keyword>
<evidence type="ECO:0000256" key="1">
    <source>
        <dbReference type="SAM" id="Phobius"/>
    </source>
</evidence>
<gene>
    <name evidence="2" type="ORF">H8S45_10355</name>
</gene>
<keyword evidence="1" id="KW-0812">Transmembrane</keyword>
<organism evidence="2 3">
    <name type="scientific">Agathobaculum faecis</name>
    <dbReference type="NCBI Taxonomy" id="2763013"/>
    <lineage>
        <taxon>Bacteria</taxon>
        <taxon>Bacillati</taxon>
        <taxon>Bacillota</taxon>
        <taxon>Clostridia</taxon>
        <taxon>Eubacteriales</taxon>
        <taxon>Butyricicoccaceae</taxon>
        <taxon>Agathobaculum</taxon>
    </lineage>
</organism>
<reference evidence="2" key="1">
    <citation type="submission" date="2020-08" db="EMBL/GenBank/DDBJ databases">
        <title>Genome public.</title>
        <authorList>
            <person name="Liu C."/>
            <person name="Sun Q."/>
        </authorList>
    </citation>
    <scope>NUCLEOTIDE SEQUENCE</scope>
    <source>
        <strain evidence="2">NSJ-28</strain>
    </source>
</reference>
<dbReference type="Proteomes" id="UP000606499">
    <property type="component" value="Unassembled WGS sequence"/>
</dbReference>
<evidence type="ECO:0000313" key="3">
    <source>
        <dbReference type="Proteomes" id="UP000606499"/>
    </source>
</evidence>
<proteinExistence type="predicted"/>
<dbReference type="RefSeq" id="WP_186950036.1">
    <property type="nucleotide sequence ID" value="NZ_JACOPL010000009.1"/>
</dbReference>
<accession>A0A923LV06</accession>
<dbReference type="EMBL" id="JACOPL010000009">
    <property type="protein sequence ID" value="MBC5725855.1"/>
    <property type="molecule type" value="Genomic_DNA"/>
</dbReference>
<feature type="transmembrane region" description="Helical" evidence="1">
    <location>
        <begin position="79"/>
        <end position="107"/>
    </location>
</feature>
<evidence type="ECO:0000313" key="2">
    <source>
        <dbReference type="EMBL" id="MBC5725855.1"/>
    </source>
</evidence>